<name>A0A6A1UM37_9ROSI</name>
<reference evidence="2 3" key="1">
    <citation type="journal article" date="2019" name="Plant Biotechnol. J.">
        <title>The red bayberry genome and genetic basis of sex determination.</title>
        <authorList>
            <person name="Jia H.M."/>
            <person name="Jia H.J."/>
            <person name="Cai Q.L."/>
            <person name="Wang Y."/>
            <person name="Zhao H.B."/>
            <person name="Yang W.F."/>
            <person name="Wang G.Y."/>
            <person name="Li Y.H."/>
            <person name="Zhan D.L."/>
            <person name="Shen Y.T."/>
            <person name="Niu Q.F."/>
            <person name="Chang L."/>
            <person name="Qiu J."/>
            <person name="Zhao L."/>
            <person name="Xie H.B."/>
            <person name="Fu W.Y."/>
            <person name="Jin J."/>
            <person name="Li X.W."/>
            <person name="Jiao Y."/>
            <person name="Zhou C.C."/>
            <person name="Tu T."/>
            <person name="Chai C.Y."/>
            <person name="Gao J.L."/>
            <person name="Fan L.J."/>
            <person name="van de Weg E."/>
            <person name="Wang J.Y."/>
            <person name="Gao Z.S."/>
        </authorList>
    </citation>
    <scope>NUCLEOTIDE SEQUENCE [LARGE SCALE GENOMIC DNA]</scope>
    <source>
        <tissue evidence="2">Leaves</tissue>
    </source>
</reference>
<sequence length="286" mass="32085">MSAYWWKSFAEDEDRPEKPRRYGVTEMRGPHFSLLSQNVLEDIFASTGQFVDGLKFSGGSYSLMPKTFIREVTDLAHQHDIYVSTGDWAEHLLRKGPTAFKEYVEECKQLGFDAVELNVGSLGVPEETLLRFVRLIKSGGLKANPQFAVNFNRSDIPVGGDKAFGAYIAPRPRSSEYVEDVDLLIRRAERCLEAGADMIMIDADDVCKHADSLRSDIIAKVIGRLGLESTMFEASNPRAAEWFIKQYGPRVNLFVDHSQVMDLECLRGSNLGKNHASVLGSSYFLF</sequence>
<dbReference type="OrthoDB" id="47007at2759"/>
<keyword evidence="3" id="KW-1185">Reference proteome</keyword>
<dbReference type="InterPro" id="IPR013785">
    <property type="entry name" value="Aldolase_TIM"/>
</dbReference>
<organism evidence="2 3">
    <name type="scientific">Morella rubra</name>
    <name type="common">Chinese bayberry</name>
    <dbReference type="NCBI Taxonomy" id="262757"/>
    <lineage>
        <taxon>Eukaryota</taxon>
        <taxon>Viridiplantae</taxon>
        <taxon>Streptophyta</taxon>
        <taxon>Embryophyta</taxon>
        <taxon>Tracheophyta</taxon>
        <taxon>Spermatophyta</taxon>
        <taxon>Magnoliopsida</taxon>
        <taxon>eudicotyledons</taxon>
        <taxon>Gunneridae</taxon>
        <taxon>Pentapetalae</taxon>
        <taxon>rosids</taxon>
        <taxon>fabids</taxon>
        <taxon>Fagales</taxon>
        <taxon>Myricaceae</taxon>
        <taxon>Morella</taxon>
    </lineage>
</organism>
<dbReference type="SUPFAM" id="SSF102110">
    <property type="entry name" value="(2r)-phospho-3-sulfolactate synthase ComA"/>
    <property type="match status" value="1"/>
</dbReference>
<comment type="similarity">
    <text evidence="1">Belongs to the phosphosulfolactate synthase family.</text>
</comment>
<gene>
    <name evidence="2" type="ORF">CJ030_MR0G004566</name>
</gene>
<evidence type="ECO:0000256" key="1">
    <source>
        <dbReference type="ARBA" id="ARBA00010424"/>
    </source>
</evidence>
<dbReference type="InterPro" id="IPR003830">
    <property type="entry name" value="ComA_synth"/>
</dbReference>
<dbReference type="AlphaFoldDB" id="A0A6A1UM37"/>
<proteinExistence type="inferred from homology"/>
<dbReference type="Proteomes" id="UP000516437">
    <property type="component" value="Unassembled WGS sequence"/>
</dbReference>
<evidence type="ECO:0000313" key="2">
    <source>
        <dbReference type="EMBL" id="KAB1201246.1"/>
    </source>
</evidence>
<dbReference type="Pfam" id="PF02679">
    <property type="entry name" value="ComA"/>
    <property type="match status" value="1"/>
</dbReference>
<dbReference type="Gene3D" id="3.20.20.70">
    <property type="entry name" value="Aldolase class I"/>
    <property type="match status" value="1"/>
</dbReference>
<accession>A0A6A1UM37</accession>
<dbReference type="PANTHER" id="PTHR48413">
    <property type="match status" value="1"/>
</dbReference>
<dbReference type="PANTHER" id="PTHR48413:SF1">
    <property type="entry name" value="PROTEIN HEAT-STRESS-ASSOCIATED 32"/>
    <property type="match status" value="1"/>
</dbReference>
<dbReference type="InterPro" id="IPR036112">
    <property type="entry name" value="ComA_synth_sf"/>
</dbReference>
<protein>
    <submittedName>
        <fullName evidence="2">Phosphosulfolactate synthase</fullName>
    </submittedName>
</protein>
<comment type="caution">
    <text evidence="2">The sequence shown here is derived from an EMBL/GenBank/DDBJ whole genome shotgun (WGS) entry which is preliminary data.</text>
</comment>
<dbReference type="EMBL" id="RXIC02000086">
    <property type="protein sequence ID" value="KAB1201246.1"/>
    <property type="molecule type" value="Genomic_DNA"/>
</dbReference>
<evidence type="ECO:0000313" key="3">
    <source>
        <dbReference type="Proteomes" id="UP000516437"/>
    </source>
</evidence>